<evidence type="ECO:0000313" key="2">
    <source>
        <dbReference type="EMBL" id="KAJ6814096.1"/>
    </source>
</evidence>
<accession>A0AAX6FCQ7</accession>
<reference evidence="2" key="2">
    <citation type="submission" date="2023-04" db="EMBL/GenBank/DDBJ databases">
        <authorList>
            <person name="Bruccoleri R.E."/>
            <person name="Oakeley E.J."/>
            <person name="Faust A.-M."/>
            <person name="Dessus-Babus S."/>
            <person name="Altorfer M."/>
            <person name="Burckhardt D."/>
            <person name="Oertli M."/>
            <person name="Naumann U."/>
            <person name="Petersen F."/>
            <person name="Wong J."/>
        </authorList>
    </citation>
    <scope>NUCLEOTIDE SEQUENCE</scope>
    <source>
        <strain evidence="2">GSM-AAB239-AS_SAM_17_03QT</strain>
        <tissue evidence="2">Leaf</tissue>
    </source>
</reference>
<dbReference type="Proteomes" id="UP001140949">
    <property type="component" value="Unassembled WGS sequence"/>
</dbReference>
<proteinExistence type="predicted"/>
<keyword evidence="3" id="KW-1185">Reference proteome</keyword>
<organism evidence="2 3">
    <name type="scientific">Iris pallida</name>
    <name type="common">Sweet iris</name>
    <dbReference type="NCBI Taxonomy" id="29817"/>
    <lineage>
        <taxon>Eukaryota</taxon>
        <taxon>Viridiplantae</taxon>
        <taxon>Streptophyta</taxon>
        <taxon>Embryophyta</taxon>
        <taxon>Tracheophyta</taxon>
        <taxon>Spermatophyta</taxon>
        <taxon>Magnoliopsida</taxon>
        <taxon>Liliopsida</taxon>
        <taxon>Asparagales</taxon>
        <taxon>Iridaceae</taxon>
        <taxon>Iridoideae</taxon>
        <taxon>Irideae</taxon>
        <taxon>Iris</taxon>
    </lineage>
</organism>
<evidence type="ECO:0000259" key="1">
    <source>
        <dbReference type="SMART" id="SM00579"/>
    </source>
</evidence>
<dbReference type="InterPro" id="IPR006566">
    <property type="entry name" value="FBD"/>
</dbReference>
<gene>
    <name evidence="2" type="ORF">M6B38_139385</name>
</gene>
<feature type="domain" description="FBD" evidence="1">
    <location>
        <begin position="38"/>
        <end position="114"/>
    </location>
</feature>
<comment type="caution">
    <text evidence="2">The sequence shown here is derived from an EMBL/GenBank/DDBJ whole genome shotgun (WGS) entry which is preliminary data.</text>
</comment>
<evidence type="ECO:0000313" key="3">
    <source>
        <dbReference type="Proteomes" id="UP001140949"/>
    </source>
</evidence>
<dbReference type="SMART" id="SM00579">
    <property type="entry name" value="FBD"/>
    <property type="match status" value="1"/>
</dbReference>
<dbReference type="AlphaFoldDB" id="A0AAX6FCQ7"/>
<protein>
    <recommendedName>
        <fullName evidence="1">FBD domain-containing protein</fullName>
    </recommendedName>
</protein>
<reference evidence="2" key="1">
    <citation type="journal article" date="2023" name="GigaByte">
        <title>Genome assembly of the bearded iris, Iris pallida Lam.</title>
        <authorList>
            <person name="Bruccoleri R.E."/>
            <person name="Oakeley E.J."/>
            <person name="Faust A.M.E."/>
            <person name="Altorfer M."/>
            <person name="Dessus-Babus S."/>
            <person name="Burckhardt D."/>
            <person name="Oertli M."/>
            <person name="Naumann U."/>
            <person name="Petersen F."/>
            <person name="Wong J."/>
        </authorList>
    </citation>
    <scope>NUCLEOTIDE SEQUENCE</scope>
    <source>
        <strain evidence="2">GSM-AAB239-AS_SAM_17_03QT</strain>
    </source>
</reference>
<sequence>MLCLMRSAPSLQRLVLVGLDYGCRSYADDATGPGEDFWIAIQSLEVFASLRNVDIDIMIQEPDMEFMRFILARAQVLETLTISSPTETTRHHESALAELRKFHRTSTRAQIIYEDEQEEDETED</sequence>
<name>A0AAX6FCQ7_IRIPA</name>
<dbReference type="EMBL" id="JANAVB010029819">
    <property type="protein sequence ID" value="KAJ6814096.1"/>
    <property type="molecule type" value="Genomic_DNA"/>
</dbReference>